<evidence type="ECO:0000313" key="1">
    <source>
        <dbReference type="EMBL" id="MFI6496000.1"/>
    </source>
</evidence>
<dbReference type="EMBL" id="JBITGY010000001">
    <property type="protein sequence ID" value="MFI6496000.1"/>
    <property type="molecule type" value="Genomic_DNA"/>
</dbReference>
<gene>
    <name evidence="1" type="ORF">ACIBG2_01365</name>
</gene>
<comment type="caution">
    <text evidence="1">The sequence shown here is derived from an EMBL/GenBank/DDBJ whole genome shotgun (WGS) entry which is preliminary data.</text>
</comment>
<organism evidence="1 2">
    <name type="scientific">Nonomuraea typhae</name>
    <dbReference type="NCBI Taxonomy" id="2603600"/>
    <lineage>
        <taxon>Bacteria</taxon>
        <taxon>Bacillati</taxon>
        <taxon>Actinomycetota</taxon>
        <taxon>Actinomycetes</taxon>
        <taxon>Streptosporangiales</taxon>
        <taxon>Streptosporangiaceae</taxon>
        <taxon>Nonomuraea</taxon>
    </lineage>
</organism>
<name>A0ABW7YJC4_9ACTN</name>
<keyword evidence="2" id="KW-1185">Reference proteome</keyword>
<dbReference type="Proteomes" id="UP001612741">
    <property type="component" value="Unassembled WGS sequence"/>
</dbReference>
<protein>
    <submittedName>
        <fullName evidence="1">Uncharacterized protein</fullName>
    </submittedName>
</protein>
<reference evidence="1 2" key="1">
    <citation type="submission" date="2024-10" db="EMBL/GenBank/DDBJ databases">
        <title>The Natural Products Discovery Center: Release of the First 8490 Sequenced Strains for Exploring Actinobacteria Biosynthetic Diversity.</title>
        <authorList>
            <person name="Kalkreuter E."/>
            <person name="Kautsar S.A."/>
            <person name="Yang D."/>
            <person name="Bader C.D."/>
            <person name="Teijaro C.N."/>
            <person name="Fluegel L."/>
            <person name="Davis C.M."/>
            <person name="Simpson J.R."/>
            <person name="Lauterbach L."/>
            <person name="Steele A.D."/>
            <person name="Gui C."/>
            <person name="Meng S."/>
            <person name="Li G."/>
            <person name="Viehrig K."/>
            <person name="Ye F."/>
            <person name="Su P."/>
            <person name="Kiefer A.F."/>
            <person name="Nichols A."/>
            <person name="Cepeda A.J."/>
            <person name="Yan W."/>
            <person name="Fan B."/>
            <person name="Jiang Y."/>
            <person name="Adhikari A."/>
            <person name="Zheng C.-J."/>
            <person name="Schuster L."/>
            <person name="Cowan T.M."/>
            <person name="Smanski M.J."/>
            <person name="Chevrette M.G."/>
            <person name="De Carvalho L.P.S."/>
            <person name="Shen B."/>
        </authorList>
    </citation>
    <scope>NUCLEOTIDE SEQUENCE [LARGE SCALE GENOMIC DNA]</scope>
    <source>
        <strain evidence="1 2">NPDC050545</strain>
    </source>
</reference>
<accession>A0ABW7YJC4</accession>
<sequence>MGDKVTVIESDEYRAAADELVADPILQDMLVGLRDVPDEEVMHTDGTPRHEFMGAANEQYRQRGGQHGQFLGSVAQAIIKIRRERGRCHLPAYLEPYLTFIDQGDRLKLLLDDEKLSLSDVRSQHPAGWAQVELLRRLQEAGKLK</sequence>
<proteinExistence type="predicted"/>
<dbReference type="RefSeq" id="WP_397077853.1">
    <property type="nucleotide sequence ID" value="NZ_JBITGY010000001.1"/>
</dbReference>
<evidence type="ECO:0000313" key="2">
    <source>
        <dbReference type="Proteomes" id="UP001612741"/>
    </source>
</evidence>